<dbReference type="PROSITE" id="PS50088">
    <property type="entry name" value="ANK_REPEAT"/>
    <property type="match status" value="1"/>
</dbReference>
<name>A0A8E2EF47_9PEZI</name>
<dbReference type="PROSITE" id="PS50297">
    <property type="entry name" value="ANK_REP_REGION"/>
    <property type="match status" value="1"/>
</dbReference>
<dbReference type="Gene3D" id="1.25.40.20">
    <property type="entry name" value="Ankyrin repeat-containing domain"/>
    <property type="match status" value="1"/>
</dbReference>
<accession>A0A8E2EF47</accession>
<dbReference type="InterPro" id="IPR036770">
    <property type="entry name" value="Ankyrin_rpt-contain_sf"/>
</dbReference>
<dbReference type="OrthoDB" id="539213at2759"/>
<feature type="repeat" description="ANK" evidence="1">
    <location>
        <begin position="26"/>
        <end position="58"/>
    </location>
</feature>
<dbReference type="Proteomes" id="UP000250266">
    <property type="component" value="Unassembled WGS sequence"/>
</dbReference>
<feature type="region of interest" description="Disordered" evidence="2">
    <location>
        <begin position="1"/>
        <end position="24"/>
    </location>
</feature>
<dbReference type="EMBL" id="KV744880">
    <property type="protein sequence ID" value="OCK82703.1"/>
    <property type="molecule type" value="Genomic_DNA"/>
</dbReference>
<proteinExistence type="predicted"/>
<dbReference type="SMART" id="SM00248">
    <property type="entry name" value="ANK"/>
    <property type="match status" value="1"/>
</dbReference>
<keyword evidence="4" id="KW-1185">Reference proteome</keyword>
<keyword evidence="1" id="KW-0040">ANK repeat</keyword>
<evidence type="ECO:0000256" key="2">
    <source>
        <dbReference type="SAM" id="MobiDB-lite"/>
    </source>
</evidence>
<evidence type="ECO:0000313" key="3">
    <source>
        <dbReference type="EMBL" id="OCK82703.1"/>
    </source>
</evidence>
<dbReference type="AlphaFoldDB" id="A0A8E2EF47"/>
<dbReference type="SUPFAM" id="SSF48403">
    <property type="entry name" value="Ankyrin repeat"/>
    <property type="match status" value="1"/>
</dbReference>
<evidence type="ECO:0000256" key="1">
    <source>
        <dbReference type="PROSITE-ProRule" id="PRU00023"/>
    </source>
</evidence>
<protein>
    <recommendedName>
        <fullName evidence="5">Heterokaryon incompatibility domain-containing protein</fullName>
    </recommendedName>
</protein>
<dbReference type="Pfam" id="PF12796">
    <property type="entry name" value="Ank_2"/>
    <property type="match status" value="1"/>
</dbReference>
<sequence>MHEDENSAFLEMGHEPGANPSVKDRLGRTPLHYAAKNGYFEVAETLSRAGASPSSLGLTKQTLLGLALENEQGEIVDYFLNLPSENGLFHPSLLPRPSGPYAPIWIDALCINHEDIVPYQSIEPEKFASFDCLPISAWEWNSLAALYLVQWSKSIWILQETVLANHIVITCGQHEIPWYQLEGVTEVLVKMNEQLGFAPSTSYIPITSVGSPIEDNESAV</sequence>
<dbReference type="InterPro" id="IPR002110">
    <property type="entry name" value="Ankyrin_rpt"/>
</dbReference>
<evidence type="ECO:0000313" key="4">
    <source>
        <dbReference type="Proteomes" id="UP000250266"/>
    </source>
</evidence>
<evidence type="ECO:0008006" key="5">
    <source>
        <dbReference type="Google" id="ProtNLM"/>
    </source>
</evidence>
<gene>
    <name evidence="3" type="ORF">K432DRAFT_391025</name>
</gene>
<organism evidence="3 4">
    <name type="scientific">Lepidopterella palustris CBS 459.81</name>
    <dbReference type="NCBI Taxonomy" id="1314670"/>
    <lineage>
        <taxon>Eukaryota</taxon>
        <taxon>Fungi</taxon>
        <taxon>Dikarya</taxon>
        <taxon>Ascomycota</taxon>
        <taxon>Pezizomycotina</taxon>
        <taxon>Dothideomycetes</taxon>
        <taxon>Pleosporomycetidae</taxon>
        <taxon>Mytilinidiales</taxon>
        <taxon>Argynnaceae</taxon>
        <taxon>Lepidopterella</taxon>
    </lineage>
</organism>
<reference evidence="3 4" key="1">
    <citation type="journal article" date="2016" name="Nat. Commun.">
        <title>Ectomycorrhizal ecology is imprinted in the genome of the dominant symbiotic fungus Cenococcum geophilum.</title>
        <authorList>
            <consortium name="DOE Joint Genome Institute"/>
            <person name="Peter M."/>
            <person name="Kohler A."/>
            <person name="Ohm R.A."/>
            <person name="Kuo A."/>
            <person name="Krutzmann J."/>
            <person name="Morin E."/>
            <person name="Arend M."/>
            <person name="Barry K.W."/>
            <person name="Binder M."/>
            <person name="Choi C."/>
            <person name="Clum A."/>
            <person name="Copeland A."/>
            <person name="Grisel N."/>
            <person name="Haridas S."/>
            <person name="Kipfer T."/>
            <person name="LaButti K."/>
            <person name="Lindquist E."/>
            <person name="Lipzen A."/>
            <person name="Maire R."/>
            <person name="Meier B."/>
            <person name="Mihaltcheva S."/>
            <person name="Molinier V."/>
            <person name="Murat C."/>
            <person name="Poggeler S."/>
            <person name="Quandt C.A."/>
            <person name="Sperisen C."/>
            <person name="Tritt A."/>
            <person name="Tisserant E."/>
            <person name="Crous P.W."/>
            <person name="Henrissat B."/>
            <person name="Nehls U."/>
            <person name="Egli S."/>
            <person name="Spatafora J.W."/>
            <person name="Grigoriev I.V."/>
            <person name="Martin F.M."/>
        </authorList>
    </citation>
    <scope>NUCLEOTIDE SEQUENCE [LARGE SCALE GENOMIC DNA]</scope>
    <source>
        <strain evidence="3 4">CBS 459.81</strain>
    </source>
</reference>